<name>A0A6I4J4I0_9SPHN</name>
<dbReference type="Pfam" id="PF00291">
    <property type="entry name" value="PALP"/>
    <property type="match status" value="1"/>
</dbReference>
<dbReference type="EC" id="4.3.1.15" evidence="4"/>
<dbReference type="AlphaFoldDB" id="A0A6I4J4I0"/>
<evidence type="ECO:0000256" key="1">
    <source>
        <dbReference type="ARBA" id="ARBA00001933"/>
    </source>
</evidence>
<dbReference type="CDD" id="cd00640">
    <property type="entry name" value="Trp-synth-beta_II"/>
    <property type="match status" value="1"/>
</dbReference>
<dbReference type="Gene3D" id="3.40.50.1100">
    <property type="match status" value="2"/>
</dbReference>
<keyword evidence="5" id="KW-1185">Reference proteome</keyword>
<keyword evidence="4" id="KW-0456">Lyase</keyword>
<dbReference type="InterPro" id="IPR001926">
    <property type="entry name" value="TrpB-like_PALP"/>
</dbReference>
<evidence type="ECO:0000259" key="3">
    <source>
        <dbReference type="Pfam" id="PF00291"/>
    </source>
</evidence>
<dbReference type="PANTHER" id="PTHR42937">
    <property type="match status" value="1"/>
</dbReference>
<proteinExistence type="predicted"/>
<comment type="cofactor">
    <cofactor evidence="1">
        <name>pyridoxal 5'-phosphate</name>
        <dbReference type="ChEBI" id="CHEBI:597326"/>
    </cofactor>
</comment>
<dbReference type="EMBL" id="WQMS01000011">
    <property type="protein sequence ID" value="MVO78131.1"/>
    <property type="molecule type" value="Genomic_DNA"/>
</dbReference>
<protein>
    <submittedName>
        <fullName evidence="4">Diaminopropionate ammonia-lyase</fullName>
        <ecNumber evidence="4">4.3.1.15</ecNumber>
    </submittedName>
</protein>
<dbReference type="NCBIfam" id="NF006058">
    <property type="entry name" value="PRK08206.1"/>
    <property type="match status" value="1"/>
</dbReference>
<organism evidence="4 5">
    <name type="scientific">Sphingomonas horti</name>
    <dbReference type="NCBI Taxonomy" id="2682842"/>
    <lineage>
        <taxon>Bacteria</taxon>
        <taxon>Pseudomonadati</taxon>
        <taxon>Pseudomonadota</taxon>
        <taxon>Alphaproteobacteria</taxon>
        <taxon>Sphingomonadales</taxon>
        <taxon>Sphingomonadaceae</taxon>
        <taxon>Sphingomonas</taxon>
    </lineage>
</organism>
<accession>A0A6I4J4I0</accession>
<dbReference type="PANTHER" id="PTHR42937:SF1">
    <property type="entry name" value="DIAMINOPROPIONATE AMMONIA-LYASE"/>
    <property type="match status" value="1"/>
</dbReference>
<evidence type="ECO:0000313" key="5">
    <source>
        <dbReference type="Proteomes" id="UP000441389"/>
    </source>
</evidence>
<gene>
    <name evidence="4" type="ORF">GON01_09315</name>
</gene>
<feature type="domain" description="Tryptophan synthase beta chain-like PALP" evidence="3">
    <location>
        <begin position="39"/>
        <end position="330"/>
    </location>
</feature>
<comment type="caution">
    <text evidence="4">The sequence shown here is derived from an EMBL/GenBank/DDBJ whole genome shotgun (WGS) entry which is preliminary data.</text>
</comment>
<dbReference type="GO" id="GO:0008838">
    <property type="term" value="F:diaminopropionate ammonia-lyase activity"/>
    <property type="evidence" value="ECO:0007669"/>
    <property type="project" value="UniProtKB-EC"/>
</dbReference>
<reference evidence="4 5" key="1">
    <citation type="submission" date="2019-12" db="EMBL/GenBank/DDBJ databases">
        <authorList>
            <person name="Huq M.A."/>
        </authorList>
    </citation>
    <scope>NUCLEOTIDE SEQUENCE [LARGE SCALE GENOMIC DNA]</scope>
    <source>
        <strain evidence="4 5">MAH-20</strain>
    </source>
</reference>
<evidence type="ECO:0000256" key="2">
    <source>
        <dbReference type="ARBA" id="ARBA00022898"/>
    </source>
</evidence>
<dbReference type="Proteomes" id="UP000441389">
    <property type="component" value="Unassembled WGS sequence"/>
</dbReference>
<keyword evidence="2" id="KW-0663">Pyridoxal phosphate</keyword>
<evidence type="ECO:0000313" key="4">
    <source>
        <dbReference type="EMBL" id="MVO78131.1"/>
    </source>
</evidence>
<dbReference type="RefSeq" id="WP_157027107.1">
    <property type="nucleotide sequence ID" value="NZ_WQMS01000011.1"/>
</dbReference>
<dbReference type="SUPFAM" id="SSF53686">
    <property type="entry name" value="Tryptophan synthase beta subunit-like PLP-dependent enzymes"/>
    <property type="match status" value="1"/>
</dbReference>
<sequence length="388" mass="41501">MYVFDNPRTLIGEEYPDRLKTYLSLEKGRAAIRAIQSWPGYAPTPLVDLPHLAARAGVERLAYKNEGERFGLGSFKALGGAYALARLAEARERPQDLVVCCATDGNHGRSVAWKASGIGCRCLVYLHREVSTERERAIAAFGAEIRRVNGNYDDAVRAAAADAAQSGWIVVSDTSYPGYSDIPCEVMQGYSVMIHEVRHAQYRPSHVFVQGGVGGLAAAVCADLWESFGTSRPRLIVVEPEGAACLFASARAGRPVRIERQPQTVMAGLACGEVSLVAWDILSLGAAHFSTIHDESAISMMRELASGDGGALPIVAGESATAGLAAFLKCASDPVLRRQVGIDCTSHILCFGTEADTDPDLYTQLVGRSGAEVRAGRRLGHVVVANEP</sequence>
<dbReference type="InterPro" id="IPR036052">
    <property type="entry name" value="TrpB-like_PALP_sf"/>
</dbReference>